<dbReference type="AlphaFoldDB" id="A0A0D2IYL5"/>
<feature type="compositionally biased region" description="Basic and acidic residues" evidence="1">
    <location>
        <begin position="173"/>
        <end position="193"/>
    </location>
</feature>
<accession>A0A0D2IYL5</accession>
<dbReference type="EMBL" id="KN848064">
    <property type="protein sequence ID" value="KIY02137.1"/>
    <property type="molecule type" value="Genomic_DNA"/>
</dbReference>
<evidence type="ECO:0000313" key="2">
    <source>
        <dbReference type="EMBL" id="KIY02137.1"/>
    </source>
</evidence>
<dbReference type="RefSeq" id="XP_016636259.1">
    <property type="nucleotide sequence ID" value="XM_016772789.1"/>
</dbReference>
<feature type="region of interest" description="Disordered" evidence="1">
    <location>
        <begin position="165"/>
        <end position="224"/>
    </location>
</feature>
<organism evidence="2 3">
    <name type="scientific">Fonsecaea multimorphosa CBS 102226</name>
    <dbReference type="NCBI Taxonomy" id="1442371"/>
    <lineage>
        <taxon>Eukaryota</taxon>
        <taxon>Fungi</taxon>
        <taxon>Dikarya</taxon>
        <taxon>Ascomycota</taxon>
        <taxon>Pezizomycotina</taxon>
        <taxon>Eurotiomycetes</taxon>
        <taxon>Chaetothyriomycetidae</taxon>
        <taxon>Chaetothyriales</taxon>
        <taxon>Herpotrichiellaceae</taxon>
        <taxon>Fonsecaea</taxon>
    </lineage>
</organism>
<sequence length="224" mass="25530">MGLKRTRRFIVVEALEINYVRCAVVPLPHHTPQKPLSFSRLFGRRSSVVEMPRDSTVIQIMANKMRNGRNTRYRDIVMREDSNLVDRHLVSKEIARKLLEDGEPESIEPESVSLSDGKTYQCVAKFEARWWDKENAITAGVTLYVTEGIKDVVFFPKNQRLRTSGSTLAPIESRPRTSEEKREDAKRDEEAKRTTQVTVSENRAKKKEALKKAANETRGASIAG</sequence>
<reference evidence="2 3" key="1">
    <citation type="submission" date="2015-01" db="EMBL/GenBank/DDBJ databases">
        <title>The Genome Sequence of Fonsecaea multimorphosa CBS 102226.</title>
        <authorList>
            <consortium name="The Broad Institute Genomics Platform"/>
            <person name="Cuomo C."/>
            <person name="de Hoog S."/>
            <person name="Gorbushina A."/>
            <person name="Stielow B."/>
            <person name="Teixiera M."/>
            <person name="Abouelleil A."/>
            <person name="Chapman S.B."/>
            <person name="Priest M."/>
            <person name="Young S.K."/>
            <person name="Wortman J."/>
            <person name="Nusbaum C."/>
            <person name="Birren B."/>
        </authorList>
    </citation>
    <scope>NUCLEOTIDE SEQUENCE [LARGE SCALE GENOMIC DNA]</scope>
    <source>
        <strain evidence="2 3">CBS 102226</strain>
    </source>
</reference>
<keyword evidence="3" id="KW-1185">Reference proteome</keyword>
<dbReference type="GeneID" id="27708021"/>
<name>A0A0D2IYL5_9EURO</name>
<gene>
    <name evidence="2" type="ORF">Z520_02275</name>
</gene>
<dbReference type="VEuPathDB" id="FungiDB:Z520_02275"/>
<dbReference type="Proteomes" id="UP000053411">
    <property type="component" value="Unassembled WGS sequence"/>
</dbReference>
<evidence type="ECO:0000256" key="1">
    <source>
        <dbReference type="SAM" id="MobiDB-lite"/>
    </source>
</evidence>
<evidence type="ECO:0000313" key="3">
    <source>
        <dbReference type="Proteomes" id="UP000053411"/>
    </source>
</evidence>
<protein>
    <submittedName>
        <fullName evidence="2">Uncharacterized protein</fullName>
    </submittedName>
</protein>
<proteinExistence type="predicted"/>